<feature type="compositionally biased region" description="Polar residues" evidence="7">
    <location>
        <begin position="415"/>
        <end position="425"/>
    </location>
</feature>
<feature type="compositionally biased region" description="Basic and acidic residues" evidence="7">
    <location>
        <begin position="344"/>
        <end position="354"/>
    </location>
</feature>
<feature type="transmembrane region" description="Helical" evidence="6">
    <location>
        <begin position="1020"/>
        <end position="1045"/>
    </location>
</feature>
<evidence type="ECO:0000256" key="3">
    <source>
        <dbReference type="ARBA" id="ARBA00022692"/>
    </source>
</evidence>
<sequence length="2230" mass="245425">MGSQTLQILRQGVWASVTGGWYYDPHQNTFVNALHLYIWLFLLCFPFTLYMALPPTMVIVGIYCSVIAAMFLLLKTVNYRLHHALDEGEVVEHRAKETEGSRGNTKGANDGSVTRREDSNGPGDPGGGIEMADFIREETPPVDCSSRNSYTGMDSNHQTSDDISLTLVESCSHDHDLLSDPKMYCLVSNDSFASMQPSTSLGPSELTREPADLCSSAAHHFSQSHSSCDTEMTTQASMQSQTFRKELRSRGLPRTSSSAGSAFPDPSLPDFGLYPPPRRGGLDPVCLYQVERSADSLRSLSTRSSGSTESYCSGTDRDTNSTVSSFHSEQTSSTHVESLLSLSGDERARDKEDAASVPADGRTSSLGSVGSRGLSNLPSREANKNPHANELTAKQPADTKSSATQELAEPCSCQDEPSTRTSADGSTGIAAVEQEQEKDAVRPKSAILVQRTSSSSAGRSGRRRTGKKRASSFDASRHRDYVSLRGMAKPRSAVFAAGGEEDSSDQSELSCASSLHSTHHLSTDSSSSTTSHSCHSPEGRYRALKAKHTAANAASSSTAKGSAGSEGGGRPGGKRRTSRRTPSTGSAKTHARVLSLDSGTAACLNDPNRLGTPAGPRPLTTSKSDLEAKEGEVLDAASLLGRASQLESVTRSRNSLPNQAAFTEPQDATAAPGSEETVIFRRERSTFRRQAVRRRHNAGSNPTPPTSLIGSPLSQASQPSTSQVKSQPSRTPSQVTVLSASASLLARNGSAHLEGSQDKASTVGTTSLQDDFGKLTPSLYEAGGCDMSLVNFEPATRRASNNIWDTDSHLSSSTSVRFYPHDLLSLPQIRLNRLLTMDPELLEQQDGDLSPELQDAPLGQDDHAAAAAGKARQYYRFWLLPYLWVGLHFDRLTLLALFDRNREVLENVLAILLAVLVAFLGSVLLVHGFFTDIWVFQFCLVIASCQYSLLKSVQPDSSSPRHGHNRIIAYSRPVYFCLCCGLIWLLHYGSQRTTSSRFTLYGVALTSSLVLASARDLVIVFTLCFPVIFFVGLLPQVNTFVMYLLEQLDIHVFGGNASTSLLSALYSILRSIIAVALLYGLCYGALKESWEPHHIPVLFSVFCGLLVAVSYHLSRQSSDPSVLISLIQSKILPNLKDKNPEDPLSEVQDPLPEKLRASVNERLQSDLIVCVVIAVLYFAIHVSTVFIALQPFLSYVLYALLGAVGLLAHYLLPQVRKQMPWHCFSHPLLKTKEYYQFEVRDAAHVMWFEKLHVWLLFVEKNVLYSLVILNELSGSARELASPKKLGTEVGALMITVAGLKLLRSSYSSPTYQYVTVLFTVLFFTFDYRHLSETLLLDLFFMSIVFGKLWELLYKLRFVYTYIAPWQITWGSAFHAFAQPFAVPHSAMLFVQAIVSAVFSTPLNPFLGSAIFITSYVRPVKFWERDYNTKRVDHSNTRLASQLDRNPGSDDNNLNSIFYEHLTRSLQHSLCGDLLLGRWGNFGTGDCFILASDYLNALVHLVEIGNGLVTFQLRGLEFRGTYCQQREVEAITEGVEEDEGCCCCEPGHLPHVLSFNAAFGQRWLAWEVLVTKYVLEGYSITDNSAASMLQVFDLRRIFTTYYVKGIIYYVIASPKLEEWLANETMKEGLRGCGERNYVDLDPTFNPNIDEDYDHRLAGISRDSFCGVYLSWIQYCNSRRAKPLDSEKDSALVLLCYGLCVLGRRALGTAAHHMSSNLESFLYGLHALFKGDFRISSVRDEWIFADMELLRKVVVPGIRMSLKLHQDHFTSPDEYDEPAVLFEAISSHQQNLVIAHEGDPAWRSAVLSNSPSLLALRHVLDEGTNEYKIITLNRRYLSFRVIKVNKECVRGLWAGQQQELVFLRNRNPERGSIQNAKQALRNMINSSCDQPIGYPIYVSPLTTSYCNSHPQLGHILGGPISIGNIRNFVVSTWHRLRKGCGAGCNSGGNIEDSDAGGLSCGSGNGTAVSDSQQSSASQGGISGPAPPHSYQPHALGTSQSTQSVQSGLVRHSPARASVASQSSSYRYSSSRHSSLRTSTTGLEPCRRSSTSQLSLRTLPTSLQLRLGSTSDPAGPSASLSSHSIPPCKRHTLVGLLGNDGLCSTVADPLSQHHHHHHHPHQHNPTVSTVRRDDISYRVQIVDVSQVLENINISKRKELQWPDETVRLRAGRTCWRDWSPVEGMEGHVIHRWVPCSRDPANRSHIDKTILLVQVEDKLVPIIETGVIELGAEV</sequence>
<dbReference type="Proteomes" id="UP000472263">
    <property type="component" value="Chromosome 22"/>
</dbReference>
<feature type="transmembrane region" description="Helical" evidence="6">
    <location>
        <begin position="1057"/>
        <end position="1081"/>
    </location>
</feature>
<feature type="transmembrane region" description="Helical" evidence="6">
    <location>
        <begin position="1093"/>
        <end position="1113"/>
    </location>
</feature>
<evidence type="ECO:0000256" key="5">
    <source>
        <dbReference type="ARBA" id="ARBA00023136"/>
    </source>
</evidence>
<comment type="subcellular location">
    <subcellularLocation>
        <location evidence="1 6">Membrane</location>
        <topology evidence="1 6">Multi-pass membrane protein</topology>
    </subcellularLocation>
</comment>
<dbReference type="InterPro" id="IPR007735">
    <property type="entry name" value="Pecanex_C"/>
</dbReference>
<feature type="compositionally biased region" description="Basic residues" evidence="7">
    <location>
        <begin position="2109"/>
        <end position="2119"/>
    </location>
</feature>
<feature type="transmembrane region" description="Helical" evidence="6">
    <location>
        <begin position="904"/>
        <end position="926"/>
    </location>
</feature>
<feature type="transmembrane region" description="Helical" evidence="6">
    <location>
        <begin position="1195"/>
        <end position="1212"/>
    </location>
</feature>
<gene>
    <name evidence="9" type="primary">PCNX1</name>
    <name evidence="9" type="synonym">pcnx1</name>
</gene>
<feature type="compositionally biased region" description="Low complexity" evidence="7">
    <location>
        <begin position="361"/>
        <end position="375"/>
    </location>
</feature>
<evidence type="ECO:0000259" key="8">
    <source>
        <dbReference type="Pfam" id="PF05041"/>
    </source>
</evidence>
<feature type="domain" description="Pecanex C-terminal" evidence="8">
    <location>
        <begin position="1683"/>
        <end position="1909"/>
    </location>
</feature>
<feature type="transmembrane region" description="Helical" evidence="6">
    <location>
        <begin position="1167"/>
        <end position="1189"/>
    </location>
</feature>
<organism evidence="9 10">
    <name type="scientific">Myripristis murdjan</name>
    <name type="common">pinecone soldierfish</name>
    <dbReference type="NCBI Taxonomy" id="586833"/>
    <lineage>
        <taxon>Eukaryota</taxon>
        <taxon>Metazoa</taxon>
        <taxon>Chordata</taxon>
        <taxon>Craniata</taxon>
        <taxon>Vertebrata</taxon>
        <taxon>Euteleostomi</taxon>
        <taxon>Actinopterygii</taxon>
        <taxon>Neopterygii</taxon>
        <taxon>Teleostei</taxon>
        <taxon>Neoteleostei</taxon>
        <taxon>Acanthomorphata</taxon>
        <taxon>Holocentriformes</taxon>
        <taxon>Holocentridae</taxon>
        <taxon>Myripristis</taxon>
    </lineage>
</organism>
<evidence type="ECO:0000256" key="2">
    <source>
        <dbReference type="ARBA" id="ARBA00010170"/>
    </source>
</evidence>
<keyword evidence="3 6" id="KW-0812">Transmembrane</keyword>
<feature type="region of interest" description="Disordered" evidence="7">
    <location>
        <begin position="297"/>
        <end position="629"/>
    </location>
</feature>
<feature type="compositionally biased region" description="Polar residues" evidence="7">
    <location>
        <begin position="698"/>
        <end position="735"/>
    </location>
</feature>
<feature type="compositionally biased region" description="Low complexity" evidence="7">
    <location>
        <begin position="297"/>
        <end position="314"/>
    </location>
</feature>
<proteinExistence type="inferred from homology"/>
<feature type="region of interest" description="Disordered" evidence="7">
    <location>
        <begin position="1962"/>
        <end position="2056"/>
    </location>
</feature>
<feature type="region of interest" description="Disordered" evidence="7">
    <location>
        <begin position="140"/>
        <end position="159"/>
    </location>
</feature>
<feature type="region of interest" description="Disordered" evidence="7">
    <location>
        <begin position="92"/>
        <end position="131"/>
    </location>
</feature>
<feature type="compositionally biased region" description="Low complexity" evidence="7">
    <location>
        <begin position="549"/>
        <end position="563"/>
    </location>
</feature>
<name>A0A667ZSW2_9TELE</name>
<dbReference type="InterPro" id="IPR039797">
    <property type="entry name" value="Pecanex"/>
</dbReference>
<keyword evidence="4 6" id="KW-1133">Transmembrane helix</keyword>
<evidence type="ECO:0000256" key="4">
    <source>
        <dbReference type="ARBA" id="ARBA00022989"/>
    </source>
</evidence>
<feature type="transmembrane region" description="Helical" evidence="6">
    <location>
        <begin position="30"/>
        <end position="50"/>
    </location>
</feature>
<feature type="region of interest" description="Disordered" evidence="7">
    <location>
        <begin position="225"/>
        <end position="276"/>
    </location>
</feature>
<dbReference type="Ensembl" id="ENSMMDT00005042696.1">
    <property type="protein sequence ID" value="ENSMMDP00005041848.1"/>
    <property type="gene ID" value="ENSMMDG00005016978.1"/>
</dbReference>
<comment type="similarity">
    <text evidence="2 6">Belongs to the pecanex family.</text>
</comment>
<feature type="compositionally biased region" description="Polar residues" evidence="7">
    <location>
        <begin position="320"/>
        <end position="336"/>
    </location>
</feature>
<reference evidence="9" key="2">
    <citation type="submission" date="2025-08" db="UniProtKB">
        <authorList>
            <consortium name="Ensembl"/>
        </authorList>
    </citation>
    <scope>IDENTIFICATION</scope>
</reference>
<keyword evidence="10" id="KW-1185">Reference proteome</keyword>
<evidence type="ECO:0000256" key="7">
    <source>
        <dbReference type="SAM" id="MobiDB-lite"/>
    </source>
</evidence>
<keyword evidence="5 6" id="KW-0472">Membrane</keyword>
<evidence type="ECO:0000256" key="1">
    <source>
        <dbReference type="ARBA" id="ARBA00004141"/>
    </source>
</evidence>
<feature type="compositionally biased region" description="Low complexity" evidence="7">
    <location>
        <begin position="2045"/>
        <end position="2056"/>
    </location>
</feature>
<feature type="region of interest" description="Disordered" evidence="7">
    <location>
        <begin position="650"/>
        <end position="735"/>
    </location>
</feature>
<feature type="compositionally biased region" description="Polar residues" evidence="7">
    <location>
        <begin position="2065"/>
        <end position="2081"/>
    </location>
</feature>
<reference evidence="9" key="1">
    <citation type="submission" date="2019-06" db="EMBL/GenBank/DDBJ databases">
        <authorList>
            <consortium name="Wellcome Sanger Institute Data Sharing"/>
        </authorList>
    </citation>
    <scope>NUCLEOTIDE SEQUENCE [LARGE SCALE GENOMIC DNA]</scope>
</reference>
<feature type="transmembrane region" description="Helical" evidence="6">
    <location>
        <begin position="56"/>
        <end position="74"/>
    </location>
</feature>
<feature type="compositionally biased region" description="Polar residues" evidence="7">
    <location>
        <begin position="650"/>
        <end position="661"/>
    </location>
</feature>
<feature type="compositionally biased region" description="Basic residues" evidence="7">
    <location>
        <begin position="460"/>
        <end position="470"/>
    </location>
</feature>
<evidence type="ECO:0000313" key="9">
    <source>
        <dbReference type="Ensembl" id="ENSMMDP00005041848.1"/>
    </source>
</evidence>
<feature type="compositionally biased region" description="Low complexity" evidence="7">
    <location>
        <begin position="1993"/>
        <end position="2036"/>
    </location>
</feature>
<dbReference type="GeneTree" id="ENSGT00940000157417"/>
<dbReference type="Pfam" id="PF05041">
    <property type="entry name" value="Pecanex_C"/>
    <property type="match status" value="1"/>
</dbReference>
<feature type="compositionally biased region" description="Polar residues" evidence="7">
    <location>
        <begin position="145"/>
        <end position="159"/>
    </location>
</feature>
<feature type="region of interest" description="Disordered" evidence="7">
    <location>
        <begin position="2063"/>
        <end position="2082"/>
    </location>
</feature>
<feature type="compositionally biased region" description="Low complexity" evidence="7">
    <location>
        <begin position="1965"/>
        <end position="1977"/>
    </location>
</feature>
<feature type="transmembrane region" description="Helical" evidence="6">
    <location>
        <begin position="970"/>
        <end position="986"/>
    </location>
</feature>
<dbReference type="PANTHER" id="PTHR12372">
    <property type="entry name" value="PECANEX"/>
    <property type="match status" value="1"/>
</dbReference>
<accession>A0A667ZSW2</accession>
<evidence type="ECO:0000313" key="10">
    <source>
        <dbReference type="Proteomes" id="UP000472263"/>
    </source>
</evidence>
<feature type="region of interest" description="Disordered" evidence="7">
    <location>
        <begin position="2105"/>
        <end position="2125"/>
    </location>
</feature>
<reference evidence="9" key="3">
    <citation type="submission" date="2025-09" db="UniProtKB">
        <authorList>
            <consortium name="Ensembl"/>
        </authorList>
    </citation>
    <scope>IDENTIFICATION</scope>
</reference>
<protein>
    <recommendedName>
        <fullName evidence="6">Pecanex-like protein</fullName>
    </recommendedName>
</protein>
<feature type="compositionally biased region" description="Low complexity" evidence="7">
    <location>
        <begin position="523"/>
        <end position="534"/>
    </location>
</feature>
<feature type="compositionally biased region" description="Polar residues" evidence="7">
    <location>
        <begin position="229"/>
        <end position="242"/>
    </location>
</feature>
<dbReference type="PANTHER" id="PTHR12372:SF2">
    <property type="entry name" value="PECANEX-LIKE PROTEIN 1"/>
    <property type="match status" value="1"/>
</dbReference>
<dbReference type="GO" id="GO:0016020">
    <property type="term" value="C:membrane"/>
    <property type="evidence" value="ECO:0007669"/>
    <property type="project" value="UniProtKB-SubCell"/>
</dbReference>
<evidence type="ECO:0000256" key="6">
    <source>
        <dbReference type="RuleBase" id="RU367089"/>
    </source>
</evidence>